<keyword evidence="3" id="KW-1185">Reference proteome</keyword>
<dbReference type="RefSeq" id="WP_087032333.1">
    <property type="nucleotide sequence ID" value="NZ_FJNE01000003.1"/>
</dbReference>
<accession>A0A143YGH1</accession>
<evidence type="ECO:0000313" key="2">
    <source>
        <dbReference type="EMBL" id="CZQ89040.1"/>
    </source>
</evidence>
<dbReference type="STRING" id="140314.SAMN04488076_11311"/>
<dbReference type="AlphaFoldDB" id="A0A143YGH1"/>
<sequence length="197" mass="22489">MKCKIKITDFINPESDQRMHATATVQGVTVHPNKAISIDFEIEECFGSIIPEISRFYHCNLPAVEKAKVSSPYNYRSILESILYTLHVDESGNVDLAQIIGRTYLLSIQKKVYETQGYVFYNTLNMIPYDIQEEPTDEGNDYSFQEHDPYESLPDEVYDYNVNESNQTDWNSLQQLGNNVRRDGSGSSDPRNGGFGH</sequence>
<evidence type="ECO:0000313" key="3">
    <source>
        <dbReference type="Proteomes" id="UP000242754"/>
    </source>
</evidence>
<protein>
    <submittedName>
        <fullName evidence="2">Uncharacterized protein</fullName>
    </submittedName>
</protein>
<evidence type="ECO:0000256" key="1">
    <source>
        <dbReference type="SAM" id="MobiDB-lite"/>
    </source>
</evidence>
<dbReference type="EMBL" id="FJNE01000003">
    <property type="protein sequence ID" value="CZQ89040.1"/>
    <property type="molecule type" value="Genomic_DNA"/>
</dbReference>
<gene>
    <name evidence="2" type="ORF">Tpal_1084</name>
</gene>
<dbReference type="Proteomes" id="UP000242754">
    <property type="component" value="Unassembled WGS sequence"/>
</dbReference>
<reference evidence="2 3" key="1">
    <citation type="submission" date="2016-02" db="EMBL/GenBank/DDBJ databases">
        <authorList>
            <person name="Wen L."/>
            <person name="He K."/>
            <person name="Yang H."/>
        </authorList>
    </citation>
    <scope>NUCLEOTIDE SEQUENCE [LARGE SCALE GENOMIC DNA]</scope>
    <source>
        <strain evidence="2">Trichococcus palustris</strain>
    </source>
</reference>
<proteinExistence type="predicted"/>
<feature type="region of interest" description="Disordered" evidence="1">
    <location>
        <begin position="168"/>
        <end position="197"/>
    </location>
</feature>
<feature type="compositionally biased region" description="Polar residues" evidence="1">
    <location>
        <begin position="168"/>
        <end position="178"/>
    </location>
</feature>
<name>A0A143YGH1_9LACT</name>
<organism evidence="2 3">
    <name type="scientific">Trichococcus palustris</name>
    <dbReference type="NCBI Taxonomy" id="140314"/>
    <lineage>
        <taxon>Bacteria</taxon>
        <taxon>Bacillati</taxon>
        <taxon>Bacillota</taxon>
        <taxon>Bacilli</taxon>
        <taxon>Lactobacillales</taxon>
        <taxon>Carnobacteriaceae</taxon>
        <taxon>Trichococcus</taxon>
    </lineage>
</organism>